<reference evidence="2 3" key="3">
    <citation type="journal article" date="2010" name="BMC Genomics">
        <title>Transcriptome sequencing and comparative analysis of cucumber flowers with different sex types.</title>
        <authorList>
            <person name="Guo S."/>
            <person name="Zheng Y."/>
            <person name="Joung J.G."/>
            <person name="Liu S."/>
            <person name="Zhang Z."/>
            <person name="Crasta O.R."/>
            <person name="Sobral B.W."/>
            <person name="Xu Y."/>
            <person name="Huang S."/>
            <person name="Fei Z."/>
        </authorList>
    </citation>
    <scope>NUCLEOTIDE SEQUENCE [LARGE SCALE GENOMIC DNA]</scope>
    <source>
        <strain evidence="3">cv. 9930</strain>
    </source>
</reference>
<evidence type="ECO:0000313" key="2">
    <source>
        <dbReference type="EMBL" id="KGN54905.1"/>
    </source>
</evidence>
<dbReference type="EMBL" id="CM002925">
    <property type="protein sequence ID" value="KGN54905.1"/>
    <property type="molecule type" value="Genomic_DNA"/>
</dbReference>
<reference evidence="2 3" key="1">
    <citation type="journal article" date="2009" name="Nat. Genet.">
        <title>The genome of the cucumber, Cucumis sativus L.</title>
        <authorList>
            <person name="Huang S."/>
            <person name="Li R."/>
            <person name="Zhang Z."/>
            <person name="Li L."/>
            <person name="Gu X."/>
            <person name="Fan W."/>
            <person name="Lucas W.J."/>
            <person name="Wang X."/>
            <person name="Xie B."/>
            <person name="Ni P."/>
            <person name="Ren Y."/>
            <person name="Zhu H."/>
            <person name="Li J."/>
            <person name="Lin K."/>
            <person name="Jin W."/>
            <person name="Fei Z."/>
            <person name="Li G."/>
            <person name="Staub J."/>
            <person name="Kilian A."/>
            <person name="van der Vossen E.A."/>
            <person name="Wu Y."/>
            <person name="Guo J."/>
            <person name="He J."/>
            <person name="Jia Z."/>
            <person name="Ren Y."/>
            <person name="Tian G."/>
            <person name="Lu Y."/>
            <person name="Ruan J."/>
            <person name="Qian W."/>
            <person name="Wang M."/>
            <person name="Huang Q."/>
            <person name="Li B."/>
            <person name="Xuan Z."/>
            <person name="Cao J."/>
            <person name="Asan"/>
            <person name="Wu Z."/>
            <person name="Zhang J."/>
            <person name="Cai Q."/>
            <person name="Bai Y."/>
            <person name="Zhao B."/>
            <person name="Han Y."/>
            <person name="Li Y."/>
            <person name="Li X."/>
            <person name="Wang S."/>
            <person name="Shi Q."/>
            <person name="Liu S."/>
            <person name="Cho W.K."/>
            <person name="Kim J.Y."/>
            <person name="Xu Y."/>
            <person name="Heller-Uszynska K."/>
            <person name="Miao H."/>
            <person name="Cheng Z."/>
            <person name="Zhang S."/>
            <person name="Wu J."/>
            <person name="Yang Y."/>
            <person name="Kang H."/>
            <person name="Li M."/>
            <person name="Liang H."/>
            <person name="Ren X."/>
            <person name="Shi Z."/>
            <person name="Wen M."/>
            <person name="Jian M."/>
            <person name="Yang H."/>
            <person name="Zhang G."/>
            <person name="Yang Z."/>
            <person name="Chen R."/>
            <person name="Liu S."/>
            <person name="Li J."/>
            <person name="Ma L."/>
            <person name="Liu H."/>
            <person name="Zhou Y."/>
            <person name="Zhao J."/>
            <person name="Fang X."/>
            <person name="Li G."/>
            <person name="Fang L."/>
            <person name="Li Y."/>
            <person name="Liu D."/>
            <person name="Zheng H."/>
            <person name="Zhang Y."/>
            <person name="Qin N."/>
            <person name="Li Z."/>
            <person name="Yang G."/>
            <person name="Yang S."/>
            <person name="Bolund L."/>
            <person name="Kristiansen K."/>
            <person name="Zheng H."/>
            <person name="Li S."/>
            <person name="Zhang X."/>
            <person name="Yang H."/>
            <person name="Wang J."/>
            <person name="Sun R."/>
            <person name="Zhang B."/>
            <person name="Jiang S."/>
            <person name="Wang J."/>
            <person name="Du Y."/>
            <person name="Li S."/>
        </authorList>
    </citation>
    <scope>NUCLEOTIDE SEQUENCE [LARGE SCALE GENOMIC DNA]</scope>
    <source>
        <strain evidence="3">cv. 9930</strain>
    </source>
</reference>
<feature type="region of interest" description="Disordered" evidence="1">
    <location>
        <begin position="1"/>
        <end position="41"/>
    </location>
</feature>
<protein>
    <submittedName>
        <fullName evidence="2">Uncharacterized protein</fullName>
    </submittedName>
</protein>
<organism evidence="2 3">
    <name type="scientific">Cucumis sativus</name>
    <name type="common">Cucumber</name>
    <dbReference type="NCBI Taxonomy" id="3659"/>
    <lineage>
        <taxon>Eukaryota</taxon>
        <taxon>Viridiplantae</taxon>
        <taxon>Streptophyta</taxon>
        <taxon>Embryophyta</taxon>
        <taxon>Tracheophyta</taxon>
        <taxon>Spermatophyta</taxon>
        <taxon>Magnoliopsida</taxon>
        <taxon>eudicotyledons</taxon>
        <taxon>Gunneridae</taxon>
        <taxon>Pentapetalae</taxon>
        <taxon>rosids</taxon>
        <taxon>fabids</taxon>
        <taxon>Cucurbitales</taxon>
        <taxon>Cucurbitaceae</taxon>
        <taxon>Benincaseae</taxon>
        <taxon>Cucumis</taxon>
    </lineage>
</organism>
<dbReference type="Proteomes" id="UP000029981">
    <property type="component" value="Chromosome 4"/>
</dbReference>
<evidence type="ECO:0000313" key="3">
    <source>
        <dbReference type="Proteomes" id="UP000029981"/>
    </source>
</evidence>
<proteinExistence type="predicted"/>
<accession>A0A0A0KYZ0</accession>
<evidence type="ECO:0000256" key="1">
    <source>
        <dbReference type="SAM" id="MobiDB-lite"/>
    </source>
</evidence>
<dbReference type="Gramene" id="KGN54905">
    <property type="protein sequence ID" value="KGN54905"/>
    <property type="gene ID" value="Csa_4G593905"/>
</dbReference>
<gene>
    <name evidence="2" type="ORF">Csa_4G593905</name>
</gene>
<reference evidence="2 3" key="4">
    <citation type="journal article" date="2011" name="BMC Genomics">
        <title>RNA-Seq improves annotation of protein-coding genes in the cucumber genome.</title>
        <authorList>
            <person name="Li Z."/>
            <person name="Zhang Z."/>
            <person name="Yan P."/>
            <person name="Huang S."/>
            <person name="Fei Z."/>
            <person name="Lin K."/>
        </authorList>
    </citation>
    <scope>NUCLEOTIDE SEQUENCE [LARGE SCALE GENOMIC DNA]</scope>
    <source>
        <strain evidence="3">cv. 9930</strain>
    </source>
</reference>
<feature type="compositionally biased region" description="Basic and acidic residues" evidence="1">
    <location>
        <begin position="1"/>
        <end position="13"/>
    </location>
</feature>
<keyword evidence="3" id="KW-1185">Reference proteome</keyword>
<sequence>MAEVIKSKSEEKSLKRHRIEQKRGSQTNDHKYSRGSRVPPIKQRFQTLPLSRHVTQQHLGPTSKCSQSVVSHPNLVSRSCGRESIELLIQFVGAYEVHVR</sequence>
<reference evidence="2 3" key="2">
    <citation type="journal article" date="2009" name="PLoS ONE">
        <title>An integrated genetic and cytogenetic map of the cucumber genome.</title>
        <authorList>
            <person name="Ren Y."/>
            <person name="Zhang Z."/>
            <person name="Liu J."/>
            <person name="Staub J.E."/>
            <person name="Han Y."/>
            <person name="Cheng Z."/>
            <person name="Li X."/>
            <person name="Lu J."/>
            <person name="Miao H."/>
            <person name="Kang H."/>
            <person name="Xie B."/>
            <person name="Gu X."/>
            <person name="Wang X."/>
            <person name="Du Y."/>
            <person name="Jin W."/>
            <person name="Huang S."/>
        </authorList>
    </citation>
    <scope>NUCLEOTIDE SEQUENCE [LARGE SCALE GENOMIC DNA]</scope>
    <source>
        <strain evidence="3">cv. 9930</strain>
    </source>
</reference>
<dbReference type="AlphaFoldDB" id="A0A0A0KYZ0"/>
<dbReference type="OMA" id="HRIEQKR"/>
<name>A0A0A0KYZ0_CUCSA</name>